<name>A0A316D7F7_9BACL</name>
<reference evidence="1 2" key="1">
    <citation type="submission" date="2018-05" db="EMBL/GenBank/DDBJ databases">
        <title>Genomic Encyclopedia of Type Strains, Phase IV (KMG-IV): sequencing the most valuable type-strain genomes for metagenomic binning, comparative biology and taxonomic classification.</title>
        <authorList>
            <person name="Goeker M."/>
        </authorList>
    </citation>
    <scope>NUCLEOTIDE SEQUENCE [LARGE SCALE GENOMIC DNA]</scope>
    <source>
        <strain evidence="1 2">DSM 18773</strain>
    </source>
</reference>
<dbReference type="EMBL" id="QGGL01000012">
    <property type="protein sequence ID" value="PWK10205.1"/>
    <property type="molecule type" value="Genomic_DNA"/>
</dbReference>
<accession>A0A316D7F7</accession>
<comment type="caution">
    <text evidence="1">The sequence shown here is derived from an EMBL/GenBank/DDBJ whole genome shotgun (WGS) entry which is preliminary data.</text>
</comment>
<dbReference type="AlphaFoldDB" id="A0A316D7F7"/>
<dbReference type="RefSeq" id="WP_211320398.1">
    <property type="nucleotide sequence ID" value="NZ_QGGL01000012.1"/>
</dbReference>
<gene>
    <name evidence="1" type="ORF">C7459_11226</name>
</gene>
<evidence type="ECO:0000313" key="1">
    <source>
        <dbReference type="EMBL" id="PWK10205.1"/>
    </source>
</evidence>
<dbReference type="Proteomes" id="UP000245634">
    <property type="component" value="Unassembled WGS sequence"/>
</dbReference>
<protein>
    <recommendedName>
        <fullName evidence="3">FmdB family regulatory protein</fullName>
    </recommendedName>
</protein>
<organism evidence="1 2">
    <name type="scientific">Tumebacillus permanentifrigoris</name>
    <dbReference type="NCBI Taxonomy" id="378543"/>
    <lineage>
        <taxon>Bacteria</taxon>
        <taxon>Bacillati</taxon>
        <taxon>Bacillota</taxon>
        <taxon>Bacilli</taxon>
        <taxon>Bacillales</taxon>
        <taxon>Alicyclobacillaceae</taxon>
        <taxon>Tumebacillus</taxon>
    </lineage>
</organism>
<proteinExistence type="predicted"/>
<keyword evidence="2" id="KW-1185">Reference proteome</keyword>
<sequence length="50" mass="5671">MKTIYKYLCECGGGATYVEWNSKSPETMPCCSECGSKEEMKYTGEVFEIE</sequence>
<evidence type="ECO:0000313" key="2">
    <source>
        <dbReference type="Proteomes" id="UP000245634"/>
    </source>
</evidence>
<evidence type="ECO:0008006" key="3">
    <source>
        <dbReference type="Google" id="ProtNLM"/>
    </source>
</evidence>